<proteinExistence type="predicted"/>
<sequence length="61" mass="6546">MQRLPIGKGLSSGSGSLSGRCPSRIVQPALPSAAQSRLALPVRLLLRYGVLYLLPGYYNEC</sequence>
<keyword evidence="2" id="KW-1185">Reference proteome</keyword>
<evidence type="ECO:0000313" key="2">
    <source>
        <dbReference type="Proteomes" id="UP001152604"/>
    </source>
</evidence>
<evidence type="ECO:0000313" key="1">
    <source>
        <dbReference type="EMBL" id="CAH2397040.1"/>
    </source>
</evidence>
<protein>
    <submittedName>
        <fullName evidence="1">Uncharacterized protein</fullName>
    </submittedName>
</protein>
<dbReference type="EMBL" id="CAKXZS010000010">
    <property type="protein sequence ID" value="CAH2397040.1"/>
    <property type="molecule type" value="Genomic_DNA"/>
</dbReference>
<gene>
    <name evidence="1" type="ORF">MES4922_180127</name>
</gene>
<name>A0ABM9DKR4_9HYPH</name>
<accession>A0ABM9DKR4</accession>
<dbReference type="Proteomes" id="UP001152604">
    <property type="component" value="Unassembled WGS sequence"/>
</dbReference>
<reference evidence="1" key="1">
    <citation type="submission" date="2022-03" db="EMBL/GenBank/DDBJ databases">
        <authorList>
            <person name="Brunel B."/>
        </authorList>
    </citation>
    <scope>NUCLEOTIDE SEQUENCE</scope>
    <source>
        <strain evidence="1">STM4922sample</strain>
    </source>
</reference>
<organism evidence="1 2">
    <name type="scientific">Mesorhizobium ventifaucium</name>
    <dbReference type="NCBI Taxonomy" id="666020"/>
    <lineage>
        <taxon>Bacteria</taxon>
        <taxon>Pseudomonadati</taxon>
        <taxon>Pseudomonadota</taxon>
        <taxon>Alphaproteobacteria</taxon>
        <taxon>Hyphomicrobiales</taxon>
        <taxon>Phyllobacteriaceae</taxon>
        <taxon>Mesorhizobium</taxon>
    </lineage>
</organism>
<comment type="caution">
    <text evidence="1">The sequence shown here is derived from an EMBL/GenBank/DDBJ whole genome shotgun (WGS) entry which is preliminary data.</text>
</comment>